<accession>A0A6H0G0C1</accession>
<dbReference type="CDD" id="cd01127">
    <property type="entry name" value="TrwB_TraG_TraD_VirD4"/>
    <property type="match status" value="1"/>
</dbReference>
<evidence type="ECO:0000256" key="2">
    <source>
        <dbReference type="ARBA" id="ARBA00008806"/>
    </source>
</evidence>
<evidence type="ECO:0000313" key="8">
    <source>
        <dbReference type="EMBL" id="QIT19992.1"/>
    </source>
</evidence>
<protein>
    <submittedName>
        <fullName evidence="8">Type IV secretory system conjugative DNA transfer family protein</fullName>
    </submittedName>
</protein>
<dbReference type="AlphaFoldDB" id="A0A6H0G0C1"/>
<dbReference type="InterPro" id="IPR051539">
    <property type="entry name" value="T4SS-coupling_protein"/>
</dbReference>
<dbReference type="Proteomes" id="UP000501692">
    <property type="component" value="Plasmid pA1254_2"/>
</dbReference>
<evidence type="ECO:0000256" key="3">
    <source>
        <dbReference type="ARBA" id="ARBA00022475"/>
    </source>
</evidence>
<comment type="subcellular location">
    <subcellularLocation>
        <location evidence="1">Cell membrane</location>
        <topology evidence="1">Multi-pass membrane protein</topology>
    </subcellularLocation>
</comment>
<keyword evidence="6 7" id="KW-0472">Membrane</keyword>
<dbReference type="Pfam" id="PF02534">
    <property type="entry name" value="T4SS-DNA_transf"/>
    <property type="match status" value="1"/>
</dbReference>
<name>A0A6H0G0C1_ACIPI</name>
<dbReference type="SUPFAM" id="SSF52540">
    <property type="entry name" value="P-loop containing nucleoside triphosphate hydrolases"/>
    <property type="match status" value="1"/>
</dbReference>
<keyword evidence="5 7" id="KW-1133">Transmembrane helix</keyword>
<organism evidence="8 9">
    <name type="scientific">Acinetobacter pittii</name>
    <name type="common">Acinetobacter genomosp. 3</name>
    <dbReference type="NCBI Taxonomy" id="48296"/>
    <lineage>
        <taxon>Bacteria</taxon>
        <taxon>Pseudomonadati</taxon>
        <taxon>Pseudomonadota</taxon>
        <taxon>Gammaproteobacteria</taxon>
        <taxon>Moraxellales</taxon>
        <taxon>Moraxellaceae</taxon>
        <taxon>Acinetobacter</taxon>
        <taxon>Acinetobacter calcoaceticus/baumannii complex</taxon>
    </lineage>
</organism>
<keyword evidence="8" id="KW-0614">Plasmid</keyword>
<geneLocation type="plasmid" evidence="9">
    <name>pa1254_2</name>
</geneLocation>
<gene>
    <name evidence="8" type="ORF">G8E09_19475</name>
</gene>
<dbReference type="InterPro" id="IPR027417">
    <property type="entry name" value="P-loop_NTPase"/>
</dbReference>
<keyword evidence="3" id="KW-1003">Cell membrane</keyword>
<dbReference type="GO" id="GO:0005886">
    <property type="term" value="C:plasma membrane"/>
    <property type="evidence" value="ECO:0007669"/>
    <property type="project" value="UniProtKB-SubCell"/>
</dbReference>
<dbReference type="RefSeq" id="WP_167564476.1">
    <property type="nucleotide sequence ID" value="NZ_CP049808.1"/>
</dbReference>
<dbReference type="EMBL" id="CP049808">
    <property type="protein sequence ID" value="QIT19992.1"/>
    <property type="molecule type" value="Genomic_DNA"/>
</dbReference>
<keyword evidence="4 7" id="KW-0812">Transmembrane</keyword>
<evidence type="ECO:0000256" key="6">
    <source>
        <dbReference type="ARBA" id="ARBA00023136"/>
    </source>
</evidence>
<comment type="similarity">
    <text evidence="2">Belongs to the VirD4/TraG family.</text>
</comment>
<feature type="transmembrane region" description="Helical" evidence="7">
    <location>
        <begin position="79"/>
        <end position="100"/>
    </location>
</feature>
<dbReference type="PANTHER" id="PTHR37937:SF1">
    <property type="entry name" value="CONJUGATIVE TRANSFER: DNA TRANSPORT"/>
    <property type="match status" value="1"/>
</dbReference>
<evidence type="ECO:0000256" key="7">
    <source>
        <dbReference type="SAM" id="Phobius"/>
    </source>
</evidence>
<dbReference type="Gene3D" id="3.40.50.300">
    <property type="entry name" value="P-loop containing nucleotide triphosphate hydrolases"/>
    <property type="match status" value="1"/>
</dbReference>
<reference evidence="8 9" key="1">
    <citation type="submission" date="2020-03" db="EMBL/GenBank/DDBJ databases">
        <authorList>
            <person name="Zhang L."/>
            <person name="Han X."/>
            <person name="Chen Y."/>
            <person name="Yu Y."/>
        </authorList>
    </citation>
    <scope>NUCLEOTIDE SEQUENCE [LARGE SCALE GENOMIC DNA]</scope>
    <source>
        <strain evidence="8 9">A1254</strain>
        <plasmid evidence="9">pa1254_2</plasmid>
    </source>
</reference>
<dbReference type="InterPro" id="IPR003688">
    <property type="entry name" value="TraG/VirD4"/>
</dbReference>
<feature type="transmembrane region" description="Helical" evidence="7">
    <location>
        <begin position="12"/>
        <end position="34"/>
    </location>
</feature>
<dbReference type="PANTHER" id="PTHR37937">
    <property type="entry name" value="CONJUGATIVE TRANSFER: DNA TRANSPORT"/>
    <property type="match status" value="1"/>
</dbReference>
<sequence>MNDGLSFKSMLPIFIVGIIVTLVAGHYGTVYFFMDKLNVGYSFSFKDFGLLYDLQQRYSLMANGDNFSDAKNVADKIKLYIMAGYLPAIVWIGMFVMLFWDTGRKLHGDARFATQAEIQKAGYFPVSTGKNKPKYPPILFGKYGDKLLKYCSNEFYSVAAPTRSGKGVSIVIPNLLNYPESAVVFDVKSENFDITAGFRSKYTNVYRFSPTALDYCSHGYNPMDYVRRDPLHVVSDIQNIAKILYPTSNPNMDVFFNQQAQTLFLGLSLYMIEKEQPLNLADLLKLSTPKNGMNLQEWIVAEMETEAVNLTIDCVDALLSFANTSDKTASSILASFQAPLNIFRDPVIAAATSKSDFNLEDIRRKKMSIYVCINVGDVEKCAALMNLFFSQLIDLNTKVLPEQDPTLKYQCLLLMDEFLSLGYMGVIEKGVSFIAGYGLRLLVIFQNREQGNIAYPKGFGTILSNINGKAVFAPNELVDARDYSEMLGYETVKGKSRSNQSKGGSSTTISDQKRALMLPQELRELDPDTQIIIFRGQKPILCKKIKYFEDEVFIQRANLPKPKVPPLDLRSIQSKNKEARKESLYTTSEIPVEKLATIPHEKRINNDEILNMLYMAGGVVDADNLVI</sequence>
<evidence type="ECO:0000256" key="4">
    <source>
        <dbReference type="ARBA" id="ARBA00022692"/>
    </source>
</evidence>
<proteinExistence type="inferred from homology"/>
<evidence type="ECO:0000313" key="9">
    <source>
        <dbReference type="Proteomes" id="UP000501692"/>
    </source>
</evidence>
<evidence type="ECO:0000256" key="1">
    <source>
        <dbReference type="ARBA" id="ARBA00004651"/>
    </source>
</evidence>
<evidence type="ECO:0000256" key="5">
    <source>
        <dbReference type="ARBA" id="ARBA00022989"/>
    </source>
</evidence>